<dbReference type="EMBL" id="GBXM01028176">
    <property type="protein sequence ID" value="JAH80401.1"/>
    <property type="molecule type" value="Transcribed_RNA"/>
</dbReference>
<proteinExistence type="predicted"/>
<evidence type="ECO:0000313" key="1">
    <source>
        <dbReference type="EMBL" id="JAH80401.1"/>
    </source>
</evidence>
<protein>
    <submittedName>
        <fullName evidence="1">Uncharacterized protein</fullName>
    </submittedName>
</protein>
<organism evidence="1">
    <name type="scientific">Anguilla anguilla</name>
    <name type="common">European freshwater eel</name>
    <name type="synonym">Muraena anguilla</name>
    <dbReference type="NCBI Taxonomy" id="7936"/>
    <lineage>
        <taxon>Eukaryota</taxon>
        <taxon>Metazoa</taxon>
        <taxon>Chordata</taxon>
        <taxon>Craniata</taxon>
        <taxon>Vertebrata</taxon>
        <taxon>Euteleostomi</taxon>
        <taxon>Actinopterygii</taxon>
        <taxon>Neopterygii</taxon>
        <taxon>Teleostei</taxon>
        <taxon>Anguilliformes</taxon>
        <taxon>Anguillidae</taxon>
        <taxon>Anguilla</taxon>
    </lineage>
</organism>
<name>A0A0E9VQS3_ANGAN</name>
<reference evidence="1" key="1">
    <citation type="submission" date="2014-11" db="EMBL/GenBank/DDBJ databases">
        <authorList>
            <person name="Amaro Gonzalez C."/>
        </authorList>
    </citation>
    <scope>NUCLEOTIDE SEQUENCE</scope>
</reference>
<accession>A0A0E9VQS3</accession>
<sequence>MVRAFLFRYWHSRGSMAEASHSLTFSRSSPRMS</sequence>
<dbReference type="AlphaFoldDB" id="A0A0E9VQS3"/>
<reference evidence="1" key="2">
    <citation type="journal article" date="2015" name="Fish Shellfish Immunol.">
        <title>Early steps in the European eel (Anguilla anguilla)-Vibrio vulnificus interaction in the gills: Role of the RtxA13 toxin.</title>
        <authorList>
            <person name="Callol A."/>
            <person name="Pajuelo D."/>
            <person name="Ebbesson L."/>
            <person name="Teles M."/>
            <person name="MacKenzie S."/>
            <person name="Amaro C."/>
        </authorList>
    </citation>
    <scope>NUCLEOTIDE SEQUENCE</scope>
</reference>